<keyword evidence="2 6" id="KW-0808">Transferase</keyword>
<evidence type="ECO:0000256" key="3">
    <source>
        <dbReference type="ARBA" id="ARBA00022691"/>
    </source>
</evidence>
<evidence type="ECO:0000313" key="6">
    <source>
        <dbReference type="EMBL" id="NNF08470.1"/>
    </source>
</evidence>
<dbReference type="PANTHER" id="PTHR30307:SF0">
    <property type="entry name" value="S-ADENOSYLMETHIONINE:TRNA RIBOSYLTRANSFERASE-ISOMERASE"/>
    <property type="match status" value="1"/>
</dbReference>
<dbReference type="InterPro" id="IPR003699">
    <property type="entry name" value="QueA"/>
</dbReference>
<dbReference type="Proteomes" id="UP000547674">
    <property type="component" value="Unassembled WGS sequence"/>
</dbReference>
<keyword evidence="3" id="KW-0949">S-adenosyl-L-methionine</keyword>
<dbReference type="PANTHER" id="PTHR30307">
    <property type="entry name" value="S-ADENOSYLMETHIONINE:TRNA RIBOSYLTRANSFERASE-ISOMERASE"/>
    <property type="match status" value="1"/>
</dbReference>
<evidence type="ECO:0000256" key="5">
    <source>
        <dbReference type="SAM" id="MobiDB-lite"/>
    </source>
</evidence>
<dbReference type="EMBL" id="JABDJR010000682">
    <property type="protein sequence ID" value="NNF08470.1"/>
    <property type="molecule type" value="Genomic_DNA"/>
</dbReference>
<evidence type="ECO:0000256" key="2">
    <source>
        <dbReference type="ARBA" id="ARBA00022679"/>
    </source>
</evidence>
<organism evidence="6 7">
    <name type="scientific">Eiseniibacteriota bacterium</name>
    <dbReference type="NCBI Taxonomy" id="2212470"/>
    <lineage>
        <taxon>Bacteria</taxon>
        <taxon>Candidatus Eiseniibacteriota</taxon>
    </lineage>
</organism>
<feature type="region of interest" description="Disordered" evidence="5">
    <location>
        <begin position="1"/>
        <end position="21"/>
    </location>
</feature>
<dbReference type="GO" id="GO:0051075">
    <property type="term" value="F:S-adenosylmethionine:tRNA ribosyltransferase-isomerase activity"/>
    <property type="evidence" value="ECO:0007669"/>
    <property type="project" value="TreeGrafter"/>
</dbReference>
<dbReference type="InterPro" id="IPR042118">
    <property type="entry name" value="QueA_dom1"/>
</dbReference>
<dbReference type="InterPro" id="IPR036100">
    <property type="entry name" value="QueA_sf"/>
</dbReference>
<dbReference type="Gene3D" id="2.40.10.240">
    <property type="entry name" value="QueA-like"/>
    <property type="match status" value="1"/>
</dbReference>
<reference evidence="6 7" key="1">
    <citation type="submission" date="2020-03" db="EMBL/GenBank/DDBJ databases">
        <title>Metabolic flexibility allows generalist bacteria to become dominant in a frequently disturbed ecosystem.</title>
        <authorList>
            <person name="Chen Y.-J."/>
            <person name="Leung P.M."/>
            <person name="Bay S.K."/>
            <person name="Hugenholtz P."/>
            <person name="Kessler A.J."/>
            <person name="Shelley G."/>
            <person name="Waite D.W."/>
            <person name="Cook P.L."/>
            <person name="Greening C."/>
        </authorList>
    </citation>
    <scope>NUCLEOTIDE SEQUENCE [LARGE SCALE GENOMIC DNA]</scope>
    <source>
        <strain evidence="6">SS_bin_28</strain>
    </source>
</reference>
<dbReference type="AlphaFoldDB" id="A0A7Y2ECF6"/>
<dbReference type="GO" id="GO:0008616">
    <property type="term" value="P:tRNA queuosine(34) biosynthetic process"/>
    <property type="evidence" value="ECO:0007669"/>
    <property type="project" value="UniProtKB-KW"/>
</dbReference>
<dbReference type="SUPFAM" id="SSF111337">
    <property type="entry name" value="QueA-like"/>
    <property type="match status" value="1"/>
</dbReference>
<dbReference type="Gene3D" id="3.40.1780.10">
    <property type="entry name" value="QueA-like"/>
    <property type="match status" value="1"/>
</dbReference>
<name>A0A7Y2ECF6_UNCEI</name>
<evidence type="ECO:0000256" key="4">
    <source>
        <dbReference type="ARBA" id="ARBA00022785"/>
    </source>
</evidence>
<accession>A0A7Y2ECF6</accession>
<protein>
    <submittedName>
        <fullName evidence="6">S-adenosylmethionine:tRNA ribosyltransferase-isomerase</fullName>
    </submittedName>
</protein>
<keyword evidence="1" id="KW-0963">Cytoplasm</keyword>
<comment type="caution">
    <text evidence="6">The sequence shown here is derived from an EMBL/GenBank/DDBJ whole genome shotgun (WGS) entry which is preliminary data.</text>
</comment>
<evidence type="ECO:0000313" key="7">
    <source>
        <dbReference type="Proteomes" id="UP000547674"/>
    </source>
</evidence>
<dbReference type="InterPro" id="IPR042119">
    <property type="entry name" value="QueA_dom2"/>
</dbReference>
<proteinExistence type="predicted"/>
<evidence type="ECO:0000256" key="1">
    <source>
        <dbReference type="ARBA" id="ARBA00022490"/>
    </source>
</evidence>
<dbReference type="Pfam" id="PF02547">
    <property type="entry name" value="Queuosine_synth"/>
    <property type="match status" value="1"/>
</dbReference>
<keyword evidence="6" id="KW-0413">Isomerase</keyword>
<sequence length="349" mass="37924">MRPASGPSRDHGKLMTLDSSGNMDVRSRKDVGLLFEPGDVVVANTAATLPASLQGLHVQSGQDIEIRLAGWVEAYDVTRFKAVAFGAGDYRVPTEHRLSPPTMRPGDRLRLGPLRATVQAVLDHSRLLELRFQGDRKEILAGLARHGRPIQYAYVPKPLELWDVWTHLAAEPIAFESPSAGFALSWDTLSRWQKRGIAFATLSHAAGISSTGDPDLDQRLPLDEPYEIPPRTAAAINKARLQGNRVIAIGTTVVRALEAATCSGCVVRSGLGVARNLIGASTNLCTVDAIVTGVHEHGESHYELLRAFADTSVLESMNQRAAAEDFQAHEFGDSMLIERQARAKRSQAV</sequence>
<gene>
    <name evidence="6" type="ORF">HKN21_17040</name>
</gene>
<keyword evidence="4" id="KW-0671">Queuosine biosynthesis</keyword>